<dbReference type="InterPro" id="IPR006575">
    <property type="entry name" value="RWD_dom"/>
</dbReference>
<feature type="compositionally biased region" description="Low complexity" evidence="1">
    <location>
        <begin position="893"/>
        <end position="922"/>
    </location>
</feature>
<evidence type="ECO:0000313" key="3">
    <source>
        <dbReference type="EMBL" id="GFR67981.1"/>
    </source>
</evidence>
<feature type="region of interest" description="Disordered" evidence="1">
    <location>
        <begin position="254"/>
        <end position="383"/>
    </location>
</feature>
<name>A0AAV4F4Q7_9GAST</name>
<feature type="region of interest" description="Disordered" evidence="1">
    <location>
        <begin position="823"/>
        <end position="954"/>
    </location>
</feature>
<feature type="compositionally biased region" description="Low complexity" evidence="1">
    <location>
        <begin position="411"/>
        <end position="421"/>
    </location>
</feature>
<keyword evidence="4" id="KW-1185">Reference proteome</keyword>
<dbReference type="GO" id="GO:0016567">
    <property type="term" value="P:protein ubiquitination"/>
    <property type="evidence" value="ECO:0007669"/>
    <property type="project" value="TreeGrafter"/>
</dbReference>
<evidence type="ECO:0000259" key="2">
    <source>
        <dbReference type="PROSITE" id="PS50908"/>
    </source>
</evidence>
<dbReference type="GO" id="GO:0010468">
    <property type="term" value="P:regulation of gene expression"/>
    <property type="evidence" value="ECO:0007669"/>
    <property type="project" value="UniProtKB-ARBA"/>
</dbReference>
<feature type="compositionally biased region" description="Polar residues" evidence="1">
    <location>
        <begin position="370"/>
        <end position="380"/>
    </location>
</feature>
<proteinExistence type="predicted"/>
<feature type="compositionally biased region" description="Basic residues" evidence="1">
    <location>
        <begin position="448"/>
        <end position="459"/>
    </location>
</feature>
<feature type="compositionally biased region" description="Polar residues" evidence="1">
    <location>
        <begin position="732"/>
        <end position="744"/>
    </location>
</feature>
<feature type="compositionally biased region" description="Polar residues" evidence="1">
    <location>
        <begin position="605"/>
        <end position="615"/>
    </location>
</feature>
<dbReference type="Pfam" id="PF05773">
    <property type="entry name" value="RWD"/>
    <property type="match status" value="1"/>
</dbReference>
<feature type="compositionally biased region" description="Polar residues" evidence="1">
    <location>
        <begin position="652"/>
        <end position="668"/>
    </location>
</feature>
<dbReference type="GO" id="GO:0005634">
    <property type="term" value="C:nucleus"/>
    <property type="evidence" value="ECO:0007669"/>
    <property type="project" value="TreeGrafter"/>
</dbReference>
<dbReference type="GO" id="GO:0051246">
    <property type="term" value="P:regulation of protein metabolic process"/>
    <property type="evidence" value="ECO:0007669"/>
    <property type="project" value="UniProtKB-ARBA"/>
</dbReference>
<feature type="compositionally biased region" description="Polar residues" evidence="1">
    <location>
        <begin position="1028"/>
        <end position="1048"/>
    </location>
</feature>
<organism evidence="3 4">
    <name type="scientific">Elysia marginata</name>
    <dbReference type="NCBI Taxonomy" id="1093978"/>
    <lineage>
        <taxon>Eukaryota</taxon>
        <taxon>Metazoa</taxon>
        <taxon>Spiralia</taxon>
        <taxon>Lophotrochozoa</taxon>
        <taxon>Mollusca</taxon>
        <taxon>Gastropoda</taxon>
        <taxon>Heterobranchia</taxon>
        <taxon>Euthyneura</taxon>
        <taxon>Panpulmonata</taxon>
        <taxon>Sacoglossa</taxon>
        <taxon>Placobranchoidea</taxon>
        <taxon>Plakobranchidae</taxon>
        <taxon>Elysia</taxon>
    </lineage>
</organism>
<dbReference type="PROSITE" id="PS50908">
    <property type="entry name" value="RWD"/>
    <property type="match status" value="1"/>
</dbReference>
<dbReference type="SMART" id="SM00591">
    <property type="entry name" value="RWD"/>
    <property type="match status" value="1"/>
</dbReference>
<dbReference type="Proteomes" id="UP000762676">
    <property type="component" value="Unassembled WGS sequence"/>
</dbReference>
<feature type="region of interest" description="Disordered" evidence="1">
    <location>
        <begin position="406"/>
        <end position="539"/>
    </location>
</feature>
<comment type="caution">
    <text evidence="3">The sequence shown here is derived from an EMBL/GenBank/DDBJ whole genome shotgun (WGS) entry which is preliminary data.</text>
</comment>
<feature type="compositionally biased region" description="Basic and acidic residues" evidence="1">
    <location>
        <begin position="823"/>
        <end position="832"/>
    </location>
</feature>
<sequence>MQRPGKSGKGAFSRNFTIKRVRLFLLITFTSDYNKIRRSSRLKTLTVIKERGWNALSHILLFTCGSAKQDPSAVETELESLEAIYIEELSYKRKADGSVDTIELLLHPATGDERDKQFVCMTLVFTPSPKYPDEIPSIEIKNPRGLGEEEIASLIEDMISKAHECVGEVMMFTLIEVETICCPVCRAPLGEESLSFTTDESEEDQQEEAEAFVLPPDLKEQQAKMAELFARQKAKGGIIDLEQEKNKYLVNANEHRPATTTSPIPPNSPIKSEGPLNKGLGDVKPHQRNYRGVDFRGGKRGRNERAQGRGRGHDHQHREKNNDHHYHHQDRSRNHHHHHYDQYESGHSQGGGKPRYGGSANRGSYHQDGDASSNGRQASSAAKAAYRDDVLPLRGASVAKAFHTEQVNKQSSSFSYETTSSMQNSRHFEDGGGQSSIINSTHEERKGGKTPHWKQRSARGNRGEGGGFGRRPRGRGGSFNVERKYDVSKQDVERDIEREVHENRTAFSDLPETRGISAENDQDKVEVDQSTYKRGRGRGRFRDFDRAYFENKTCVTDDPDNCDNPSKARRDPATSRRGGGCRERHKQNHWRDNEYDDTGDGNYRYTRQSARSGQGQRVDERSYTKSGSGGQSSRHAGSSNDGQSRENHKGGTYNNNSLKDGDQISNHGSDTEAQKELEMNRKWRKMNFGYNTSGEHKTASGFKVIDDDDNGRDERRDSEEQCIKNYGDRKTPSSSGLFVPDSTTCQPSPNLNMYYVGYGEDEEEEDWDKESFPYAFERSYIRTEHLQEYDKFRKKDYEISAKIVEERANRERLLLEEDRRMRREQAEMERKRATFVTESQPAAKSVLEVFQEKQEAKRKEAERLKREQQMQTEGHEKKRTESLSDEAFHSDDQSASSSSTTSKTGSVASLSSSSQGYRSQSSAEEFSQEDASTEAAAAQSQPHTGMKEEKDAYGQASCEIVWVGVKKKPDPGPPCLSVDESSDLMKPGPYDPCLDAWERREQVKRNQRTRSNMEKGKVETCSVESPGVSRTETNMTNEGFTPSATTEVQSKRMDGKVHTGNLLSKSQSDESTPARSSVELKQKTFTKAPPLNLLKRNKHKPCAAPSVGCSSSGLPDLTKSEVAQLKALYMKDEETPSEDVGAPQVHQVYTRTENSFESKSSSRHTLDKQEPDVEVGNPQIDMAALTVDSAISSHQRTSCNKENRSVERKNPSSQASSKPLKKAPPLNLKKISTKPPKSCAAGASTSSEAFQGGEAQHNTRHKDISKVMKYLGIELDNENSTFTS</sequence>
<dbReference type="InterPro" id="IPR016135">
    <property type="entry name" value="UBQ-conjugating_enzyme/RWD"/>
</dbReference>
<dbReference type="FunFam" id="3.10.110.10:FF:000050">
    <property type="entry name" value="eIF-2-alpha kinase GCN2"/>
    <property type="match status" value="1"/>
</dbReference>
<dbReference type="GO" id="GO:0061630">
    <property type="term" value="F:ubiquitin protein ligase activity"/>
    <property type="evidence" value="ECO:0007669"/>
    <property type="project" value="InterPro"/>
</dbReference>
<dbReference type="PANTHER" id="PTHR13198:SF4">
    <property type="entry name" value="E3 UBIQUITIN-PROTEIN LIGASE RNF25"/>
    <property type="match status" value="1"/>
</dbReference>
<evidence type="ECO:0000313" key="4">
    <source>
        <dbReference type="Proteomes" id="UP000762676"/>
    </source>
</evidence>
<dbReference type="GO" id="GO:0033554">
    <property type="term" value="P:cellular response to stress"/>
    <property type="evidence" value="ECO:0007669"/>
    <property type="project" value="UniProtKB-ARBA"/>
</dbReference>
<accession>A0AAV4F4Q7</accession>
<gene>
    <name evidence="3" type="ORF">ElyMa_005597100</name>
</gene>
<evidence type="ECO:0000256" key="1">
    <source>
        <dbReference type="SAM" id="MobiDB-lite"/>
    </source>
</evidence>
<dbReference type="Gene3D" id="3.10.110.10">
    <property type="entry name" value="Ubiquitin Conjugating Enzyme"/>
    <property type="match status" value="1"/>
</dbReference>
<feature type="region of interest" description="Disordered" evidence="1">
    <location>
        <begin position="1004"/>
        <end position="1116"/>
    </location>
</feature>
<feature type="compositionally biased region" description="Basic and acidic residues" evidence="1">
    <location>
        <begin position="712"/>
        <end position="731"/>
    </location>
</feature>
<feature type="compositionally biased region" description="Basic and acidic residues" evidence="1">
    <location>
        <begin position="1199"/>
        <end position="1210"/>
    </location>
</feature>
<feature type="compositionally biased region" description="Polar residues" evidence="1">
    <location>
        <begin position="1061"/>
        <end position="1075"/>
    </location>
</feature>
<feature type="compositionally biased region" description="Basic and acidic residues" evidence="1">
    <location>
        <begin position="481"/>
        <end position="504"/>
    </location>
</feature>
<feature type="compositionally biased region" description="Polar residues" evidence="1">
    <location>
        <begin position="1189"/>
        <end position="1198"/>
    </location>
</feature>
<feature type="compositionally biased region" description="Polar residues" evidence="1">
    <location>
        <begin position="631"/>
        <end position="642"/>
    </location>
</feature>
<feature type="region of interest" description="Disordered" evidence="1">
    <location>
        <begin position="1132"/>
        <end position="1262"/>
    </location>
</feature>
<dbReference type="SUPFAM" id="SSF54495">
    <property type="entry name" value="UBC-like"/>
    <property type="match status" value="1"/>
</dbReference>
<feature type="compositionally biased region" description="Low complexity" evidence="1">
    <location>
        <begin position="1211"/>
        <end position="1230"/>
    </location>
</feature>
<feature type="compositionally biased region" description="Polar residues" evidence="1">
    <location>
        <begin position="1147"/>
        <end position="1159"/>
    </location>
</feature>
<dbReference type="InterPro" id="IPR039133">
    <property type="entry name" value="RNF25"/>
</dbReference>
<dbReference type="EMBL" id="BMAT01011171">
    <property type="protein sequence ID" value="GFR67981.1"/>
    <property type="molecule type" value="Genomic_DNA"/>
</dbReference>
<feature type="domain" description="RWD" evidence="2">
    <location>
        <begin position="76"/>
        <end position="185"/>
    </location>
</feature>
<reference evidence="3 4" key="1">
    <citation type="journal article" date="2021" name="Elife">
        <title>Chloroplast acquisition without the gene transfer in kleptoplastic sea slugs, Plakobranchus ocellatus.</title>
        <authorList>
            <person name="Maeda T."/>
            <person name="Takahashi S."/>
            <person name="Yoshida T."/>
            <person name="Shimamura S."/>
            <person name="Takaki Y."/>
            <person name="Nagai Y."/>
            <person name="Toyoda A."/>
            <person name="Suzuki Y."/>
            <person name="Arimoto A."/>
            <person name="Ishii H."/>
            <person name="Satoh N."/>
            <person name="Nishiyama T."/>
            <person name="Hasebe M."/>
            <person name="Maruyama T."/>
            <person name="Minagawa J."/>
            <person name="Obokata J."/>
            <person name="Shigenobu S."/>
        </authorList>
    </citation>
    <scope>NUCLEOTIDE SEQUENCE [LARGE SCALE GENOMIC DNA]</scope>
</reference>
<feature type="compositionally biased region" description="Basic and acidic residues" evidence="1">
    <location>
        <begin position="669"/>
        <end position="681"/>
    </location>
</feature>
<protein>
    <submittedName>
        <fullName evidence="3">E3 ubiquitin-protein ligase RNF25-like</fullName>
    </submittedName>
</protein>
<feature type="compositionally biased region" description="Basic and acidic residues" evidence="1">
    <location>
        <begin position="850"/>
        <end position="892"/>
    </location>
</feature>
<dbReference type="CDD" id="cd23818">
    <property type="entry name" value="RWD_RNF25"/>
    <property type="match status" value="1"/>
</dbReference>
<feature type="region of interest" description="Disordered" evidence="1">
    <location>
        <begin position="553"/>
        <end position="744"/>
    </location>
</feature>
<dbReference type="GO" id="GO:0009893">
    <property type="term" value="P:positive regulation of metabolic process"/>
    <property type="evidence" value="ECO:0007669"/>
    <property type="project" value="UniProtKB-ARBA"/>
</dbReference>
<feature type="compositionally biased region" description="Basic and acidic residues" evidence="1">
    <location>
        <begin position="281"/>
        <end position="332"/>
    </location>
</feature>
<dbReference type="PANTHER" id="PTHR13198">
    <property type="entry name" value="RING FINGER PROTEIN 25"/>
    <property type="match status" value="1"/>
</dbReference>
<feature type="region of interest" description="Disordered" evidence="1">
    <location>
        <begin position="966"/>
        <end position="990"/>
    </location>
</feature>